<dbReference type="InterPro" id="IPR001611">
    <property type="entry name" value="Leu-rich_rpt"/>
</dbReference>
<dbReference type="Pfam" id="PF18052">
    <property type="entry name" value="Rx_N"/>
    <property type="match status" value="1"/>
</dbReference>
<dbReference type="InterPro" id="IPR003591">
    <property type="entry name" value="Leu-rich_rpt_typical-subtyp"/>
</dbReference>
<dbReference type="InterPro" id="IPR042197">
    <property type="entry name" value="Apaf_helical"/>
</dbReference>
<feature type="domain" description="Disease resistance R13L4/SHOC-2-like LRR" evidence="10">
    <location>
        <begin position="576"/>
        <end position="791"/>
    </location>
</feature>
<dbReference type="InterPro" id="IPR055414">
    <property type="entry name" value="LRR_R13L4/SHOC2-like"/>
</dbReference>
<dbReference type="GO" id="GO:0005524">
    <property type="term" value="F:ATP binding"/>
    <property type="evidence" value="ECO:0007669"/>
    <property type="project" value="UniProtKB-KW"/>
</dbReference>
<dbReference type="AlphaFoldDB" id="A0A833QX50"/>
<dbReference type="Pfam" id="PF23598">
    <property type="entry name" value="LRR_14"/>
    <property type="match status" value="1"/>
</dbReference>
<gene>
    <name evidence="11" type="ORF">FCM35_KLT05720</name>
</gene>
<dbReference type="Gene3D" id="1.10.8.430">
    <property type="entry name" value="Helical domain of apoptotic protease-activating factors"/>
    <property type="match status" value="1"/>
</dbReference>
<keyword evidence="3" id="KW-0677">Repeat</keyword>
<dbReference type="EMBL" id="SWLB01000015">
    <property type="protein sequence ID" value="KAF3328642.1"/>
    <property type="molecule type" value="Genomic_DNA"/>
</dbReference>
<feature type="domain" description="NB-ARC" evidence="7">
    <location>
        <begin position="195"/>
        <end position="357"/>
    </location>
</feature>
<dbReference type="Pfam" id="PF23559">
    <property type="entry name" value="WHD_DRP"/>
    <property type="match status" value="1"/>
</dbReference>
<name>A0A833QX50_9POAL</name>
<dbReference type="InterPro" id="IPR041118">
    <property type="entry name" value="Rx_N"/>
</dbReference>
<feature type="domain" description="Disease resistance protein winged helix" evidence="9">
    <location>
        <begin position="444"/>
        <end position="511"/>
    </location>
</feature>
<dbReference type="GO" id="GO:0043531">
    <property type="term" value="F:ADP binding"/>
    <property type="evidence" value="ECO:0007669"/>
    <property type="project" value="InterPro"/>
</dbReference>
<dbReference type="InterPro" id="IPR058922">
    <property type="entry name" value="WHD_DRP"/>
</dbReference>
<evidence type="ECO:0000256" key="2">
    <source>
        <dbReference type="ARBA" id="ARBA00022614"/>
    </source>
</evidence>
<evidence type="ECO:0000256" key="3">
    <source>
        <dbReference type="ARBA" id="ARBA00022737"/>
    </source>
</evidence>
<dbReference type="Gene3D" id="3.80.10.10">
    <property type="entry name" value="Ribonuclease Inhibitor"/>
    <property type="match status" value="3"/>
</dbReference>
<keyword evidence="4" id="KW-0547">Nucleotide-binding</keyword>
<evidence type="ECO:0000313" key="11">
    <source>
        <dbReference type="EMBL" id="KAF3328642.1"/>
    </source>
</evidence>
<evidence type="ECO:0000256" key="6">
    <source>
        <dbReference type="ARBA" id="ARBA00022840"/>
    </source>
</evidence>
<feature type="domain" description="Disease resistance N-terminal" evidence="8">
    <location>
        <begin position="6"/>
        <end position="88"/>
    </location>
</feature>
<dbReference type="Proteomes" id="UP000623129">
    <property type="component" value="Unassembled WGS sequence"/>
</dbReference>
<evidence type="ECO:0000259" key="9">
    <source>
        <dbReference type="Pfam" id="PF23559"/>
    </source>
</evidence>
<dbReference type="SUPFAM" id="SSF52058">
    <property type="entry name" value="L domain-like"/>
    <property type="match status" value="2"/>
</dbReference>
<dbReference type="InterPro" id="IPR027417">
    <property type="entry name" value="P-loop_NTPase"/>
</dbReference>
<dbReference type="PROSITE" id="PS51450">
    <property type="entry name" value="LRR"/>
    <property type="match status" value="2"/>
</dbReference>
<keyword evidence="5" id="KW-0611">Plant defense</keyword>
<dbReference type="Gene3D" id="1.10.10.10">
    <property type="entry name" value="Winged helix-like DNA-binding domain superfamily/Winged helix DNA-binding domain"/>
    <property type="match status" value="1"/>
</dbReference>
<dbReference type="GO" id="GO:0006952">
    <property type="term" value="P:defense response"/>
    <property type="evidence" value="ECO:0007669"/>
    <property type="project" value="UniProtKB-KW"/>
</dbReference>
<evidence type="ECO:0000313" key="12">
    <source>
        <dbReference type="Proteomes" id="UP000623129"/>
    </source>
</evidence>
<dbReference type="PANTHER" id="PTHR36766:SF70">
    <property type="entry name" value="DISEASE RESISTANCE PROTEIN RGA4"/>
    <property type="match status" value="1"/>
</dbReference>
<dbReference type="SMART" id="SM00369">
    <property type="entry name" value="LRR_TYP"/>
    <property type="match status" value="2"/>
</dbReference>
<comment type="caution">
    <text evidence="11">The sequence shown here is derived from an EMBL/GenBank/DDBJ whole genome shotgun (WGS) entry which is preliminary data.</text>
</comment>
<evidence type="ECO:0000259" key="8">
    <source>
        <dbReference type="Pfam" id="PF18052"/>
    </source>
</evidence>
<dbReference type="PANTHER" id="PTHR36766">
    <property type="entry name" value="PLANT BROAD-SPECTRUM MILDEW RESISTANCE PROTEIN RPW8"/>
    <property type="match status" value="1"/>
</dbReference>
<dbReference type="PRINTS" id="PR00364">
    <property type="entry name" value="DISEASERSIST"/>
</dbReference>
<organism evidence="11 12">
    <name type="scientific">Carex littledalei</name>
    <dbReference type="NCBI Taxonomy" id="544730"/>
    <lineage>
        <taxon>Eukaryota</taxon>
        <taxon>Viridiplantae</taxon>
        <taxon>Streptophyta</taxon>
        <taxon>Embryophyta</taxon>
        <taxon>Tracheophyta</taxon>
        <taxon>Spermatophyta</taxon>
        <taxon>Magnoliopsida</taxon>
        <taxon>Liliopsida</taxon>
        <taxon>Poales</taxon>
        <taxon>Cyperaceae</taxon>
        <taxon>Cyperoideae</taxon>
        <taxon>Cariceae</taxon>
        <taxon>Carex</taxon>
        <taxon>Carex subgen. Euthyceras</taxon>
    </lineage>
</organism>
<dbReference type="InterPro" id="IPR002182">
    <property type="entry name" value="NB-ARC"/>
</dbReference>
<keyword evidence="6" id="KW-0067">ATP-binding</keyword>
<keyword evidence="12" id="KW-1185">Reference proteome</keyword>
<dbReference type="Gene3D" id="3.40.50.300">
    <property type="entry name" value="P-loop containing nucleotide triphosphate hydrolases"/>
    <property type="match status" value="1"/>
</dbReference>
<dbReference type="InterPro" id="IPR032675">
    <property type="entry name" value="LRR_dom_sf"/>
</dbReference>
<dbReference type="InterPro" id="IPR036388">
    <property type="entry name" value="WH-like_DNA-bd_sf"/>
</dbReference>
<proteinExistence type="inferred from homology"/>
<accession>A0A833QX50</accession>
<evidence type="ECO:0000256" key="1">
    <source>
        <dbReference type="ARBA" id="ARBA00008894"/>
    </source>
</evidence>
<evidence type="ECO:0000256" key="5">
    <source>
        <dbReference type="ARBA" id="ARBA00022821"/>
    </source>
</evidence>
<dbReference type="SUPFAM" id="SSF52540">
    <property type="entry name" value="P-loop containing nucleoside triphosphate hydrolases"/>
    <property type="match status" value="1"/>
</dbReference>
<sequence length="1150" mass="130490">MDWAQSEVLSRATSRVTDAWGVGGDIEKLRLSLLNLNILADQAEWWRFRNDNVDKLLAQLRDAKYDAEDVIDDFDYQELKMKVEGGEGSSRARRIFSRASSFVGEVLSGKPSTVKDVQDRLDLVANCLKQAIELLGSKKPEIVGNMYARRETSSAVLEPDIIGRDSEKEALIKILVQIGDSAVASSSGDAKDVTLVRNKRRKMRNVSVLPIVGMGGLGKTTLAQMVYNDKRVQDHFPLKIWINVSDQFDVKHLTKEIVKYATGMQENSFPTLDSVYAALKEEVLSKKFVLVLDDVWNEDPLDWDEFYKRLYHGVEGSMILLTTRSKVVAEISGTLDPIFIKELLEEPYANLFNKCAFGLEDPKDYPELGTIAEKIRAKLMGSPLAAKTLGGLLRRKLDARHWRDILNSEFWQLKQGDGGILPALRLSYLNLPPEIKRCFSFCCMFPKGFWFRKELLVSMWVAHGFVKSEGDELLEQRGAMYFEDLLSRSLFYTYGPGLETFMIHDLMHDLAQLVSKDECFYIQTSESEQRAPESVRQLSVAKDLVEVIRSDKYNKLRSLACLTAYQHFHNFNSSCNFLFGEFLYLRMFKLHNCGIKELPESVGNLKHLRYLDLSDNKIEELPESIGQLYNLQVLNLSGNPLKKFPKGFTKLISLRKLHINPITLPMISGIGKLTSLQDLNEYQVQRKDGHRIGELQHMTQLLRKLHLFGLENIEGKEEAAQAMLSNKMYIDILILAWTENRNINHGLDEEVFDSLRPHQNLRVFYIYYFGGLKLPSWLHEGFLSHLSDLGIVGCANLNVVRNLPSSLSELTIERCHNLISVEECLLPEQLPVIKKIFLVDCKELKSVPVENFNGFLFLQELEVSHCPKLTCSRELVLPSSIQKLVMQLCGNLDMSLPNCLRNLTNLTTLRIEKCPHITSLGSEAINQLNALQVLSIRECEELSIIGSLPNPLLLKKLCIVRCPNLIQMDLLMQNSGQGGSSRSHLEFMVISNTSLLKFPSFRSALASLQTLEIEGSIELSVFSGEDQAMLQNLNSLKRLSFSDCDNLQWLPPWLHGLTSLNYLKVVNCPKITSLPDNGLPTSLTEYRCYRCDPGFIKLFEGHMKACHQYAEIVLSIVTPKPDNILLDANFCPKLQTSVWQNYLAEISAEH</sequence>
<evidence type="ECO:0000259" key="10">
    <source>
        <dbReference type="Pfam" id="PF23598"/>
    </source>
</evidence>
<dbReference type="OrthoDB" id="615805at2759"/>
<evidence type="ECO:0000259" key="7">
    <source>
        <dbReference type="Pfam" id="PF00931"/>
    </source>
</evidence>
<protein>
    <submittedName>
        <fullName evidence="11">Putative disease resistance protein RGA1</fullName>
    </submittedName>
</protein>
<keyword evidence="2" id="KW-0433">Leucine-rich repeat</keyword>
<comment type="similarity">
    <text evidence="1">Belongs to the disease resistance NB-LRR family.</text>
</comment>
<dbReference type="Gene3D" id="1.20.5.4130">
    <property type="match status" value="1"/>
</dbReference>
<dbReference type="GO" id="GO:0051707">
    <property type="term" value="P:response to other organism"/>
    <property type="evidence" value="ECO:0007669"/>
    <property type="project" value="UniProtKB-ARBA"/>
</dbReference>
<dbReference type="Pfam" id="PF00931">
    <property type="entry name" value="NB-ARC"/>
    <property type="match status" value="1"/>
</dbReference>
<evidence type="ECO:0000256" key="4">
    <source>
        <dbReference type="ARBA" id="ARBA00022741"/>
    </source>
</evidence>
<reference evidence="11" key="1">
    <citation type="submission" date="2020-01" db="EMBL/GenBank/DDBJ databases">
        <title>Genome sequence of Kobresia littledalei, the first chromosome-level genome in the family Cyperaceae.</title>
        <authorList>
            <person name="Qu G."/>
        </authorList>
    </citation>
    <scope>NUCLEOTIDE SEQUENCE</scope>
    <source>
        <strain evidence="11">C.B.Clarke</strain>
        <tissue evidence="11">Leaf</tissue>
    </source>
</reference>